<dbReference type="EMBL" id="CAAALY010059015">
    <property type="protein sequence ID" value="VEL22907.1"/>
    <property type="molecule type" value="Genomic_DNA"/>
</dbReference>
<comment type="caution">
    <text evidence="1">The sequence shown here is derived from an EMBL/GenBank/DDBJ whole genome shotgun (WGS) entry which is preliminary data.</text>
</comment>
<evidence type="ECO:0000313" key="2">
    <source>
        <dbReference type="Proteomes" id="UP000784294"/>
    </source>
</evidence>
<reference evidence="1" key="1">
    <citation type="submission" date="2018-11" db="EMBL/GenBank/DDBJ databases">
        <authorList>
            <consortium name="Pathogen Informatics"/>
        </authorList>
    </citation>
    <scope>NUCLEOTIDE SEQUENCE</scope>
</reference>
<organism evidence="1 2">
    <name type="scientific">Protopolystoma xenopodis</name>
    <dbReference type="NCBI Taxonomy" id="117903"/>
    <lineage>
        <taxon>Eukaryota</taxon>
        <taxon>Metazoa</taxon>
        <taxon>Spiralia</taxon>
        <taxon>Lophotrochozoa</taxon>
        <taxon>Platyhelminthes</taxon>
        <taxon>Monogenea</taxon>
        <taxon>Polyopisthocotylea</taxon>
        <taxon>Polystomatidea</taxon>
        <taxon>Polystomatidae</taxon>
        <taxon>Protopolystoma</taxon>
    </lineage>
</organism>
<name>A0A448WXR4_9PLAT</name>
<proteinExistence type="predicted"/>
<protein>
    <submittedName>
        <fullName evidence="1">Uncharacterized protein</fullName>
    </submittedName>
</protein>
<dbReference type="Proteomes" id="UP000784294">
    <property type="component" value="Unassembled WGS sequence"/>
</dbReference>
<sequence length="78" mass="8734">MYGWRWLAGEAASPASGRANCSACPCDQDPFFISPIDKSWALFICCLYLDKLKNRLRMGLSRPSAMSGRRNGKDDNMN</sequence>
<evidence type="ECO:0000313" key="1">
    <source>
        <dbReference type="EMBL" id="VEL22907.1"/>
    </source>
</evidence>
<dbReference type="AlphaFoldDB" id="A0A448WXR4"/>
<keyword evidence="2" id="KW-1185">Reference proteome</keyword>
<gene>
    <name evidence="1" type="ORF">PXEA_LOCUS16347</name>
</gene>
<accession>A0A448WXR4</accession>